<evidence type="ECO:0000313" key="2">
    <source>
        <dbReference type="EMBL" id="EIY54271.1"/>
    </source>
</evidence>
<organism evidence="2 3">
    <name type="scientific">Bacteroides nordii CL02T12C05</name>
    <dbReference type="NCBI Taxonomy" id="997884"/>
    <lineage>
        <taxon>Bacteria</taxon>
        <taxon>Pseudomonadati</taxon>
        <taxon>Bacteroidota</taxon>
        <taxon>Bacteroidia</taxon>
        <taxon>Bacteroidales</taxon>
        <taxon>Bacteroidaceae</taxon>
        <taxon>Bacteroides</taxon>
    </lineage>
</organism>
<dbReference type="Pfam" id="PF00535">
    <property type="entry name" value="Glycos_transf_2"/>
    <property type="match status" value="1"/>
</dbReference>
<accession>I9SEG8</accession>
<dbReference type="CDD" id="cd06433">
    <property type="entry name" value="GT_2_WfgS_like"/>
    <property type="match status" value="1"/>
</dbReference>
<dbReference type="InterPro" id="IPR001173">
    <property type="entry name" value="Glyco_trans_2-like"/>
</dbReference>
<keyword evidence="3" id="KW-1185">Reference proteome</keyword>
<reference evidence="2 3" key="1">
    <citation type="submission" date="2012-02" db="EMBL/GenBank/DDBJ databases">
        <title>The Genome Sequence of Bacteroides nordii CL02T12C05.</title>
        <authorList>
            <consortium name="The Broad Institute Genome Sequencing Platform"/>
            <person name="Earl A."/>
            <person name="Ward D."/>
            <person name="Feldgarden M."/>
            <person name="Gevers D."/>
            <person name="Zitomersky N.L."/>
            <person name="Coyne M.J."/>
            <person name="Comstock L.E."/>
            <person name="Young S.K."/>
            <person name="Zeng Q."/>
            <person name="Gargeya S."/>
            <person name="Fitzgerald M."/>
            <person name="Haas B."/>
            <person name="Abouelleil A."/>
            <person name="Alvarado L."/>
            <person name="Arachchi H.M."/>
            <person name="Berlin A."/>
            <person name="Chapman S.B."/>
            <person name="Gearin G."/>
            <person name="Goldberg J."/>
            <person name="Griggs A."/>
            <person name="Gujja S."/>
            <person name="Hansen M."/>
            <person name="Heiman D."/>
            <person name="Howarth C."/>
            <person name="Larimer J."/>
            <person name="Lui A."/>
            <person name="MacDonald P.J.P."/>
            <person name="McCowen C."/>
            <person name="Montmayeur A."/>
            <person name="Murphy C."/>
            <person name="Neiman D."/>
            <person name="Pearson M."/>
            <person name="Priest M."/>
            <person name="Roberts A."/>
            <person name="Saif S."/>
            <person name="Shea T."/>
            <person name="Sisk P."/>
            <person name="Stolte C."/>
            <person name="Sykes S."/>
            <person name="Wortman J."/>
            <person name="Nusbaum C."/>
            <person name="Birren B."/>
        </authorList>
    </citation>
    <scope>NUCLEOTIDE SEQUENCE [LARGE SCALE GENOMIC DNA]</scope>
    <source>
        <strain evidence="2 3">CL02T12C05</strain>
    </source>
</reference>
<dbReference type="RefSeq" id="WP_002558698.1">
    <property type="nucleotide sequence ID" value="NZ_JH724314.1"/>
</dbReference>
<protein>
    <recommendedName>
        <fullName evidence="1">Glycosyltransferase 2-like domain-containing protein</fullName>
    </recommendedName>
</protein>
<dbReference type="SUPFAM" id="SSF53448">
    <property type="entry name" value="Nucleotide-diphospho-sugar transferases"/>
    <property type="match status" value="1"/>
</dbReference>
<feature type="domain" description="Glycosyltransferase 2-like" evidence="1">
    <location>
        <begin position="7"/>
        <end position="135"/>
    </location>
</feature>
<dbReference type="HOGENOM" id="CLU_025996_21_1_10"/>
<name>I9SEG8_9BACE</name>
<dbReference type="GO" id="GO:0016758">
    <property type="term" value="F:hexosyltransferase activity"/>
    <property type="evidence" value="ECO:0007669"/>
    <property type="project" value="UniProtKB-ARBA"/>
</dbReference>
<comment type="caution">
    <text evidence="2">The sequence shown here is derived from an EMBL/GenBank/DDBJ whole genome shotgun (WGS) entry which is preliminary data.</text>
</comment>
<dbReference type="AlphaFoldDB" id="I9SEG8"/>
<dbReference type="PATRIC" id="fig|997884.3.peg.509"/>
<dbReference type="PANTHER" id="PTHR22916:SF67">
    <property type="entry name" value="COLANIC ACID BIOSYNTHESIS GLYCOSYL TRANSFERASE WCAE-RELATED"/>
    <property type="match status" value="1"/>
</dbReference>
<gene>
    <name evidence="2" type="ORF">HMPREF1068_00498</name>
</gene>
<dbReference type="Gene3D" id="3.90.550.10">
    <property type="entry name" value="Spore Coat Polysaccharide Biosynthesis Protein SpsA, Chain A"/>
    <property type="match status" value="1"/>
</dbReference>
<dbReference type="PANTHER" id="PTHR22916">
    <property type="entry name" value="GLYCOSYLTRANSFERASE"/>
    <property type="match status" value="1"/>
</dbReference>
<dbReference type="eggNOG" id="COG1216">
    <property type="taxonomic scope" value="Bacteria"/>
</dbReference>
<evidence type="ECO:0000313" key="3">
    <source>
        <dbReference type="Proteomes" id="UP000003089"/>
    </source>
</evidence>
<dbReference type="STRING" id="997884.HMPREF1068_00498"/>
<dbReference type="EMBL" id="AGXS01000008">
    <property type="protein sequence ID" value="EIY54271.1"/>
    <property type="molecule type" value="Genomic_DNA"/>
</dbReference>
<dbReference type="Proteomes" id="UP000003089">
    <property type="component" value="Unassembled WGS sequence"/>
</dbReference>
<proteinExistence type="predicted"/>
<sequence>MTHPILSIITINLNNSIGLQNTLTSIQQQKCDYYEHIIIDGGSNDKSKKIIKQYSIINPHLSYWISEQDNGIYNAMNKGILQAKGEYLLFLNSGDYLEPNILNKIKQEITGEGIIYGDLYYISSEKKEKTLITFPDPPLNASLVISRDFYLPHPASLIKRQLFDNELYNEHYKIISDWDFWVKCIILKNCTTKHISMPISNFMEGGISSTNQELIQAERAEALQHLFPPQIIDSLNKLFFLEQSPLCKVILEIKSSKRFFRRMARLIIFCHKIHKLFTRHK</sequence>
<dbReference type="InterPro" id="IPR029044">
    <property type="entry name" value="Nucleotide-diphossugar_trans"/>
</dbReference>
<evidence type="ECO:0000259" key="1">
    <source>
        <dbReference type="Pfam" id="PF00535"/>
    </source>
</evidence>